<dbReference type="GO" id="GO:0016011">
    <property type="term" value="C:dystroglycan complex"/>
    <property type="evidence" value="ECO:0007669"/>
    <property type="project" value="TreeGrafter"/>
</dbReference>
<feature type="domain" description="Apple" evidence="1">
    <location>
        <begin position="311"/>
        <end position="382"/>
    </location>
</feature>
<dbReference type="GO" id="GO:0005509">
    <property type="term" value="F:calcium ion binding"/>
    <property type="evidence" value="ECO:0007669"/>
    <property type="project" value="InterPro"/>
</dbReference>
<dbReference type="Pfam" id="PF14295">
    <property type="entry name" value="PAN_4"/>
    <property type="match status" value="1"/>
</dbReference>
<dbReference type="PANTHER" id="PTHR21559:SF21">
    <property type="entry name" value="DYSTROGLYCAN 1"/>
    <property type="match status" value="1"/>
</dbReference>
<comment type="caution">
    <text evidence="2">The sequence shown here is derived from an EMBL/GenBank/DDBJ whole genome shotgun (WGS) entry which is preliminary data.</text>
</comment>
<protein>
    <recommendedName>
        <fullName evidence="1">Apple domain-containing protein</fullName>
    </recommendedName>
</protein>
<accession>A0AA36MKV6</accession>
<dbReference type="InterPro" id="IPR015919">
    <property type="entry name" value="Cadherin-like_sf"/>
</dbReference>
<keyword evidence="3" id="KW-1185">Reference proteome</keyword>
<evidence type="ECO:0000259" key="1">
    <source>
        <dbReference type="PROSITE" id="PS50948"/>
    </source>
</evidence>
<dbReference type="SUPFAM" id="SSF57414">
    <property type="entry name" value="Hairpin loop containing domain-like"/>
    <property type="match status" value="1"/>
</dbReference>
<dbReference type="EMBL" id="CAUJNA010000047">
    <property type="protein sequence ID" value="CAJ1370997.1"/>
    <property type="molecule type" value="Genomic_DNA"/>
</dbReference>
<organism evidence="2 3">
    <name type="scientific">Effrenium voratum</name>
    <dbReference type="NCBI Taxonomy" id="2562239"/>
    <lineage>
        <taxon>Eukaryota</taxon>
        <taxon>Sar</taxon>
        <taxon>Alveolata</taxon>
        <taxon>Dinophyceae</taxon>
        <taxon>Suessiales</taxon>
        <taxon>Symbiodiniaceae</taxon>
        <taxon>Effrenium</taxon>
    </lineage>
</organism>
<proteinExistence type="predicted"/>
<dbReference type="InterPro" id="IPR013783">
    <property type="entry name" value="Ig-like_fold"/>
</dbReference>
<dbReference type="SUPFAM" id="SSF49313">
    <property type="entry name" value="Cadherin-like"/>
    <property type="match status" value="2"/>
</dbReference>
<dbReference type="PANTHER" id="PTHR21559">
    <property type="entry name" value="DYSTROGLYCAN-RELATED"/>
    <property type="match status" value="1"/>
</dbReference>
<dbReference type="Pfam" id="PF00024">
    <property type="entry name" value="PAN_1"/>
    <property type="match status" value="1"/>
</dbReference>
<dbReference type="InterPro" id="IPR003609">
    <property type="entry name" value="Pan_app"/>
</dbReference>
<dbReference type="GO" id="GO:0043236">
    <property type="term" value="F:laminin binding"/>
    <property type="evidence" value="ECO:0007669"/>
    <property type="project" value="TreeGrafter"/>
</dbReference>
<name>A0AA36MKV6_9DINO</name>
<gene>
    <name evidence="2" type="ORF">EVOR1521_LOCUS1434</name>
</gene>
<evidence type="ECO:0000313" key="3">
    <source>
        <dbReference type="Proteomes" id="UP001178507"/>
    </source>
</evidence>
<sequence length="527" mass="57581">MNRQGSVSLPLRWAIATGALPIARGFSPEFSIHPGKPFTYRLPKALITQLGGGDLSFSAFLPDGSPLPSWLRYDPASHSLLGTPPRSVPFEGTVLLKAINRQGSLSLPLRWVSEPVLPGLADAVAVVGRRFELQLPSWATAGARPYATLAGGQPLPSWLHFNADDLRFHGTAPDQESLHIHLGPVGNGFRLRVVGGTLDAKAAALAARPLELARPEFPASRYCAEADVIYEPMDPHPQVTSDLVECQLLCRRTKGCGYWTFFYPLKTCHFSAFQTSKRTYRLGFQGGPAVCGEIQGLGSASLEDGLLAQKCLVQHTSFSPLYGQGRPESYETSAAECQKQCQKTSWCATFVYDSLSKGCNLQEWNAVAIPAAEHQAAGPRECSVGLDLNLTLRASDADSHRSKWETLLKAALVRAAGNYSSDTEPPKPLLDVSEISFTALSRQPNELALAVDMDSSSRRSLYIHQLLNSPKGPTFQHAMEDFMNQTQSMLELGPFHLSLDQWQLDVEGDDFPARYATKEPSAQYRPS</sequence>
<dbReference type="PROSITE" id="PS50948">
    <property type="entry name" value="PAN"/>
    <property type="match status" value="1"/>
</dbReference>
<evidence type="ECO:0000313" key="2">
    <source>
        <dbReference type="EMBL" id="CAJ1370997.1"/>
    </source>
</evidence>
<dbReference type="Proteomes" id="UP001178507">
    <property type="component" value="Unassembled WGS sequence"/>
</dbReference>
<reference evidence="2" key="1">
    <citation type="submission" date="2023-08" db="EMBL/GenBank/DDBJ databases">
        <authorList>
            <person name="Chen Y."/>
            <person name="Shah S."/>
            <person name="Dougan E. K."/>
            <person name="Thang M."/>
            <person name="Chan C."/>
        </authorList>
    </citation>
    <scope>NUCLEOTIDE SEQUENCE</scope>
</reference>
<dbReference type="AlphaFoldDB" id="A0AA36MKV6"/>
<dbReference type="Gene3D" id="3.50.4.10">
    <property type="entry name" value="Hepatocyte Growth Factor"/>
    <property type="match status" value="2"/>
</dbReference>
<dbReference type="Gene3D" id="2.60.40.10">
    <property type="entry name" value="Immunoglobulins"/>
    <property type="match status" value="2"/>
</dbReference>